<protein>
    <submittedName>
        <fullName evidence="2">EscU/YscU/HrcU family type III secretion system export apparatus switch protein</fullName>
    </submittedName>
</protein>
<dbReference type="Gene3D" id="3.40.1690.10">
    <property type="entry name" value="secretion proteins EscU"/>
    <property type="match status" value="1"/>
</dbReference>
<dbReference type="SUPFAM" id="SSF160544">
    <property type="entry name" value="EscU C-terminal domain-like"/>
    <property type="match status" value="1"/>
</dbReference>
<evidence type="ECO:0000313" key="2">
    <source>
        <dbReference type="EMBL" id="MDT0261543.1"/>
    </source>
</evidence>
<dbReference type="InterPro" id="IPR006135">
    <property type="entry name" value="T3SS_substrate_exporter"/>
</dbReference>
<keyword evidence="3" id="KW-1185">Reference proteome</keyword>
<dbReference type="EMBL" id="JAVREH010000008">
    <property type="protein sequence ID" value="MDT0261543.1"/>
    <property type="molecule type" value="Genomic_DNA"/>
</dbReference>
<proteinExistence type="predicted"/>
<dbReference type="PANTHER" id="PTHR30531:SF12">
    <property type="entry name" value="FLAGELLAR BIOSYNTHETIC PROTEIN FLHB"/>
    <property type="match status" value="1"/>
</dbReference>
<sequence>MTRCGGAPRVVAKGADHVAARIRELADKSRVPMVQDIALARTLYQVCDIGQEIPADMYQGVATVLAFVLRLKRRGSAAGTHRLLAARSEPGRVGHRLISPAVRPGAGQGPFRAAGRGRPAGPVVLRRATFRR</sequence>
<accession>A0ABU2J986</accession>
<dbReference type="Proteomes" id="UP001183176">
    <property type="component" value="Unassembled WGS sequence"/>
</dbReference>
<feature type="region of interest" description="Disordered" evidence="1">
    <location>
        <begin position="95"/>
        <end position="119"/>
    </location>
</feature>
<gene>
    <name evidence="2" type="ORF">RM423_09070</name>
</gene>
<reference evidence="3" key="1">
    <citation type="submission" date="2023-07" db="EMBL/GenBank/DDBJ databases">
        <title>30 novel species of actinomycetes from the DSMZ collection.</title>
        <authorList>
            <person name="Nouioui I."/>
        </authorList>
    </citation>
    <scope>NUCLEOTIDE SEQUENCE [LARGE SCALE GENOMIC DNA]</scope>
    <source>
        <strain evidence="3">DSM 44399</strain>
    </source>
</reference>
<evidence type="ECO:0000313" key="3">
    <source>
        <dbReference type="Proteomes" id="UP001183176"/>
    </source>
</evidence>
<dbReference type="PANTHER" id="PTHR30531">
    <property type="entry name" value="FLAGELLAR BIOSYNTHETIC PROTEIN FLHB"/>
    <property type="match status" value="1"/>
</dbReference>
<dbReference type="InterPro" id="IPR029025">
    <property type="entry name" value="T3SS_substrate_exporter_C"/>
</dbReference>
<name>A0ABU2J986_9ACTN</name>
<organism evidence="2 3">
    <name type="scientific">Jatrophihabitans lederbergiae</name>
    <dbReference type="NCBI Taxonomy" id="3075547"/>
    <lineage>
        <taxon>Bacteria</taxon>
        <taxon>Bacillati</taxon>
        <taxon>Actinomycetota</taxon>
        <taxon>Actinomycetes</taxon>
        <taxon>Jatrophihabitantales</taxon>
        <taxon>Jatrophihabitantaceae</taxon>
        <taxon>Jatrophihabitans</taxon>
    </lineage>
</organism>
<evidence type="ECO:0000256" key="1">
    <source>
        <dbReference type="SAM" id="MobiDB-lite"/>
    </source>
</evidence>
<comment type="caution">
    <text evidence="2">The sequence shown here is derived from an EMBL/GenBank/DDBJ whole genome shotgun (WGS) entry which is preliminary data.</text>
</comment>
<dbReference type="Pfam" id="PF01312">
    <property type="entry name" value="Bac_export_2"/>
    <property type="match status" value="1"/>
</dbReference>